<evidence type="ECO:0000313" key="1">
    <source>
        <dbReference type="EMBL" id="BBY22848.1"/>
    </source>
</evidence>
<dbReference type="InterPro" id="IPR052924">
    <property type="entry name" value="OsmC/Ohr_hydroprdx_reductase"/>
</dbReference>
<dbReference type="KEGG" id="msto:MSTO_30530"/>
<protein>
    <submittedName>
        <fullName evidence="1">Osmotically inducible protein C</fullName>
    </submittedName>
</protein>
<name>A0A7I7Q951_9MYCO</name>
<proteinExistence type="predicted"/>
<dbReference type="Proteomes" id="UP000467130">
    <property type="component" value="Chromosome"/>
</dbReference>
<gene>
    <name evidence="1" type="ORF">MSTO_30530</name>
</gene>
<dbReference type="InterPro" id="IPR015946">
    <property type="entry name" value="KH_dom-like_a/b"/>
</dbReference>
<sequence>MTADTDLPLNAVDIKAVGDLVEGVRADPGKAHTTWAAHVTWTGGFSSSRVRQFAAVPSDEPAVLGGGDNAPNPVEQLLAALGNCLAVGYAANATVAGIRINNLQVDLRGDIDLSVFLGLKDGHAGFESITATMRIDSDASAAQLDELHRKVVASLPVVTR</sequence>
<dbReference type="PANTHER" id="PTHR35368">
    <property type="entry name" value="HYDROPEROXIDE REDUCTASE"/>
    <property type="match status" value="1"/>
</dbReference>
<keyword evidence="2" id="KW-1185">Reference proteome</keyword>
<organism evidence="1 2">
    <name type="scientific">Mycobacterium stomatepiae</name>
    <dbReference type="NCBI Taxonomy" id="470076"/>
    <lineage>
        <taxon>Bacteria</taxon>
        <taxon>Bacillati</taxon>
        <taxon>Actinomycetota</taxon>
        <taxon>Actinomycetes</taxon>
        <taxon>Mycobacteriales</taxon>
        <taxon>Mycobacteriaceae</taxon>
        <taxon>Mycobacterium</taxon>
        <taxon>Mycobacterium simiae complex</taxon>
    </lineage>
</organism>
<dbReference type="RefSeq" id="WP_308207231.1">
    <property type="nucleotide sequence ID" value="NZ_AP022587.1"/>
</dbReference>
<dbReference type="EMBL" id="AP022587">
    <property type="protein sequence ID" value="BBY22848.1"/>
    <property type="molecule type" value="Genomic_DNA"/>
</dbReference>
<dbReference type="Gene3D" id="3.30.300.20">
    <property type="match status" value="1"/>
</dbReference>
<reference evidence="1 2" key="1">
    <citation type="journal article" date="2019" name="Emerg. Microbes Infect.">
        <title>Comprehensive subspecies identification of 175 nontuberculous mycobacteria species based on 7547 genomic profiles.</title>
        <authorList>
            <person name="Matsumoto Y."/>
            <person name="Kinjo T."/>
            <person name="Motooka D."/>
            <person name="Nabeya D."/>
            <person name="Jung N."/>
            <person name="Uechi K."/>
            <person name="Horii T."/>
            <person name="Iida T."/>
            <person name="Fujita J."/>
            <person name="Nakamura S."/>
        </authorList>
    </citation>
    <scope>NUCLEOTIDE SEQUENCE [LARGE SCALE GENOMIC DNA]</scope>
    <source>
        <strain evidence="1 2">JCM 17783</strain>
    </source>
</reference>
<accession>A0A7I7Q951</accession>
<dbReference type="InterPro" id="IPR003718">
    <property type="entry name" value="OsmC/Ohr_fam"/>
</dbReference>
<dbReference type="InterPro" id="IPR036102">
    <property type="entry name" value="OsmC/Ohrsf"/>
</dbReference>
<dbReference type="AlphaFoldDB" id="A0A7I7Q951"/>
<dbReference type="Pfam" id="PF02566">
    <property type="entry name" value="OsmC"/>
    <property type="match status" value="1"/>
</dbReference>
<dbReference type="PANTHER" id="PTHR35368:SF1">
    <property type="entry name" value="HYDROPEROXIDE REDUCTASE"/>
    <property type="match status" value="1"/>
</dbReference>
<dbReference type="SUPFAM" id="SSF82784">
    <property type="entry name" value="OsmC-like"/>
    <property type="match status" value="1"/>
</dbReference>
<evidence type="ECO:0000313" key="2">
    <source>
        <dbReference type="Proteomes" id="UP000467130"/>
    </source>
</evidence>